<comment type="similarity">
    <text evidence="2">Belongs to the ustYa family.</text>
</comment>
<dbReference type="GO" id="GO:0043386">
    <property type="term" value="P:mycotoxin biosynthetic process"/>
    <property type="evidence" value="ECO:0007669"/>
    <property type="project" value="InterPro"/>
</dbReference>
<dbReference type="EMBL" id="ML992717">
    <property type="protein sequence ID" value="KAF2206591.1"/>
    <property type="molecule type" value="Genomic_DNA"/>
</dbReference>
<reference evidence="3" key="1">
    <citation type="journal article" date="2020" name="Stud. Mycol.">
        <title>101 Dothideomycetes genomes: a test case for predicting lifestyles and emergence of pathogens.</title>
        <authorList>
            <person name="Haridas S."/>
            <person name="Albert R."/>
            <person name="Binder M."/>
            <person name="Bloem J."/>
            <person name="Labutti K."/>
            <person name="Salamov A."/>
            <person name="Andreopoulos B."/>
            <person name="Baker S."/>
            <person name="Barry K."/>
            <person name="Bills G."/>
            <person name="Bluhm B."/>
            <person name="Cannon C."/>
            <person name="Castanera R."/>
            <person name="Culley D."/>
            <person name="Daum C."/>
            <person name="Ezra D."/>
            <person name="Gonzalez J."/>
            <person name="Henrissat B."/>
            <person name="Kuo A."/>
            <person name="Liang C."/>
            <person name="Lipzen A."/>
            <person name="Lutzoni F."/>
            <person name="Magnuson J."/>
            <person name="Mondo S."/>
            <person name="Nolan M."/>
            <person name="Ohm R."/>
            <person name="Pangilinan J."/>
            <person name="Park H.-J."/>
            <person name="Ramirez L."/>
            <person name="Alfaro M."/>
            <person name="Sun H."/>
            <person name="Tritt A."/>
            <person name="Yoshinaga Y."/>
            <person name="Zwiers L.-H."/>
            <person name="Turgeon B."/>
            <person name="Goodwin S."/>
            <person name="Spatafora J."/>
            <person name="Crous P."/>
            <person name="Grigoriev I."/>
        </authorList>
    </citation>
    <scope>NUCLEOTIDE SEQUENCE</scope>
    <source>
        <strain evidence="3">SCOH1-5</strain>
    </source>
</reference>
<organism evidence="3 4">
    <name type="scientific">Cercospora zeae-maydis SCOH1-5</name>
    <dbReference type="NCBI Taxonomy" id="717836"/>
    <lineage>
        <taxon>Eukaryota</taxon>
        <taxon>Fungi</taxon>
        <taxon>Dikarya</taxon>
        <taxon>Ascomycota</taxon>
        <taxon>Pezizomycotina</taxon>
        <taxon>Dothideomycetes</taxon>
        <taxon>Dothideomycetidae</taxon>
        <taxon>Mycosphaerellales</taxon>
        <taxon>Mycosphaerellaceae</taxon>
        <taxon>Cercospora</taxon>
    </lineage>
</organism>
<accession>A0A6A6F230</accession>
<dbReference type="PANTHER" id="PTHR33365">
    <property type="entry name" value="YALI0B05434P"/>
    <property type="match status" value="1"/>
</dbReference>
<sequence length="168" mass="19331">DTPFEGRPNPMNDAAWHHILNVGMIAITSEENSRLPEGGSSTVRNDPEHHVVLLAVFHQLHCLKYLRDLIYDFDEGAVLPGGTNEYQLMHGDHCIDYLRQVLMCHGDLTPIRQHWEPSLHAYAAEQETVHQCRNFDQIWNWAAERNTTGLRADGKHEKHQKHQKRSIG</sequence>
<comment type="pathway">
    <text evidence="1">Mycotoxin biosynthesis.</text>
</comment>
<evidence type="ECO:0000256" key="2">
    <source>
        <dbReference type="ARBA" id="ARBA00035112"/>
    </source>
</evidence>
<dbReference type="Proteomes" id="UP000799539">
    <property type="component" value="Unassembled WGS sequence"/>
</dbReference>
<keyword evidence="4" id="KW-1185">Reference proteome</keyword>
<dbReference type="Pfam" id="PF11807">
    <property type="entry name" value="UstYa"/>
    <property type="match status" value="1"/>
</dbReference>
<dbReference type="OrthoDB" id="3687641at2759"/>
<evidence type="ECO:0000313" key="3">
    <source>
        <dbReference type="EMBL" id="KAF2206591.1"/>
    </source>
</evidence>
<proteinExistence type="inferred from homology"/>
<protein>
    <submittedName>
        <fullName evidence="3">Uncharacterized protein</fullName>
    </submittedName>
</protein>
<feature type="non-terminal residue" evidence="3">
    <location>
        <position position="1"/>
    </location>
</feature>
<dbReference type="PANTHER" id="PTHR33365:SF4">
    <property type="entry name" value="CYCLOCHLOROTINE BIOSYNTHESIS PROTEIN O"/>
    <property type="match status" value="1"/>
</dbReference>
<dbReference type="AlphaFoldDB" id="A0A6A6F230"/>
<evidence type="ECO:0000313" key="4">
    <source>
        <dbReference type="Proteomes" id="UP000799539"/>
    </source>
</evidence>
<name>A0A6A6F230_9PEZI</name>
<gene>
    <name evidence="3" type="ORF">CERZMDRAFT_52914</name>
</gene>
<dbReference type="InterPro" id="IPR021765">
    <property type="entry name" value="UstYa-like"/>
</dbReference>
<evidence type="ECO:0000256" key="1">
    <source>
        <dbReference type="ARBA" id="ARBA00004685"/>
    </source>
</evidence>